<dbReference type="GO" id="GO:0030245">
    <property type="term" value="P:cellulose catabolic process"/>
    <property type="evidence" value="ECO:0007669"/>
    <property type="project" value="UniProtKB-KW"/>
</dbReference>
<keyword evidence="9" id="KW-0732">Signal</keyword>
<dbReference type="SUPFAM" id="SSF48208">
    <property type="entry name" value="Six-hairpin glycosidases"/>
    <property type="match status" value="1"/>
</dbReference>
<evidence type="ECO:0000259" key="11">
    <source>
        <dbReference type="Pfam" id="PF00759"/>
    </source>
</evidence>
<gene>
    <name evidence="12" type="ORF">EV421DRAFT_702929</name>
</gene>
<reference evidence="12" key="1">
    <citation type="submission" date="2023-06" db="EMBL/GenBank/DDBJ databases">
        <authorList>
            <consortium name="Lawrence Berkeley National Laboratory"/>
            <person name="Ahrendt S."/>
            <person name="Sahu N."/>
            <person name="Indic B."/>
            <person name="Wong-Bajracharya J."/>
            <person name="Merenyi Z."/>
            <person name="Ke H.-M."/>
            <person name="Monk M."/>
            <person name="Kocsube S."/>
            <person name="Drula E."/>
            <person name="Lipzen A."/>
            <person name="Balint B."/>
            <person name="Henrissat B."/>
            <person name="Andreopoulos B."/>
            <person name="Martin F.M."/>
            <person name="Harder C.B."/>
            <person name="Rigling D."/>
            <person name="Ford K.L."/>
            <person name="Foster G.D."/>
            <person name="Pangilinan J."/>
            <person name="Papanicolaou A."/>
            <person name="Barry K."/>
            <person name="LaButti K."/>
            <person name="Viragh M."/>
            <person name="Koriabine M."/>
            <person name="Yan M."/>
            <person name="Riley R."/>
            <person name="Champramary S."/>
            <person name="Plett K.L."/>
            <person name="Tsai I.J."/>
            <person name="Slot J."/>
            <person name="Sipos G."/>
            <person name="Plett J."/>
            <person name="Nagy L.G."/>
            <person name="Grigoriev I.V."/>
        </authorList>
    </citation>
    <scope>NUCLEOTIDE SEQUENCE</scope>
    <source>
        <strain evidence="12">FPL87.14</strain>
    </source>
</reference>
<feature type="transmembrane region" description="Helical" evidence="10">
    <location>
        <begin position="549"/>
        <end position="571"/>
    </location>
</feature>
<dbReference type="InterPro" id="IPR012341">
    <property type="entry name" value="6hp_glycosidase-like_sf"/>
</dbReference>
<evidence type="ECO:0000313" key="12">
    <source>
        <dbReference type="EMBL" id="KAK0453717.1"/>
    </source>
</evidence>
<dbReference type="PROSITE" id="PS00698">
    <property type="entry name" value="GH9_3"/>
    <property type="match status" value="1"/>
</dbReference>
<dbReference type="EC" id="3.2.1.4" evidence="9"/>
<evidence type="ECO:0000256" key="8">
    <source>
        <dbReference type="PROSITE-ProRule" id="PRU10060"/>
    </source>
</evidence>
<feature type="active site" evidence="8">
    <location>
        <position position="487"/>
    </location>
</feature>
<dbReference type="Proteomes" id="UP001175226">
    <property type="component" value="Unassembled WGS sequence"/>
</dbReference>
<keyword evidence="5 8" id="KW-0119">Carbohydrate metabolism</keyword>
<feature type="chain" id="PRO_5041485757" description="Endoglucanase" evidence="9">
    <location>
        <begin position="21"/>
        <end position="578"/>
    </location>
</feature>
<keyword evidence="10" id="KW-0472">Membrane</keyword>
<evidence type="ECO:0000256" key="2">
    <source>
        <dbReference type="ARBA" id="ARBA00007072"/>
    </source>
</evidence>
<name>A0AA39K3M3_9AGAR</name>
<evidence type="ECO:0000256" key="7">
    <source>
        <dbReference type="ARBA" id="ARBA00023326"/>
    </source>
</evidence>
<comment type="caution">
    <text evidence="12">The sequence shown here is derived from an EMBL/GenBank/DDBJ whole genome shotgun (WGS) entry which is preliminary data.</text>
</comment>
<keyword evidence="4 9" id="KW-0136">Cellulose degradation</keyword>
<sequence length="578" mass="61813">MRGLFTILASALFNLNTALGQLSLPTPPLLPPPASNGTITSSGTPNPQWSTLLGNLIYFYEAQRSGRLPSDNRVGWRNNSALEDGSDVNLDLTGGYYDAGDYIKCTFPLSLTITSICWGATDFGKGYDDSNQTAYLDSMLRWGLDWLIKAHPSNDTLYVQVADANLDNNYWGGDQDIPTPRPSFQINDTSPGTDVAAGVSAAFSACSNLYANRGFGGVYQSPASLTNTTYSEILLSHAQSLFNFAVNASGGQVVYQNSVPAVTESYASSSYGDELTLAALFLAWATNSTTLYEQAENYYSSFGLSGQNGVFNWDSKTPGLAVLFAQIAQSSSSIGSNASGWQGEAERYFDGVLNSAGRTFETRGGLLYYHGDSDSASLNPALNAAMLMTRYAPMATSSEKTTSYMNYAQIQLDYALGKNPMSAPYVVGSNPNSPSNPHSAMASGGSDISNIDSSPEVEAYVLYGAVVGGPDRHDNFYDIRSDWVQTEVALDYNAPMLTLAAMHVMNDTNDPYFTALQEGAYVRPQGGPCDAAIRDGCGSSNGLSKGATIAIAVCITVVGLALVSLAAYYFWVVKKRRS</sequence>
<evidence type="ECO:0000256" key="5">
    <source>
        <dbReference type="ARBA" id="ARBA00023277"/>
    </source>
</evidence>
<evidence type="ECO:0000256" key="10">
    <source>
        <dbReference type="SAM" id="Phobius"/>
    </source>
</evidence>
<dbReference type="Gene3D" id="1.50.10.10">
    <property type="match status" value="1"/>
</dbReference>
<dbReference type="InterPro" id="IPR008928">
    <property type="entry name" value="6-hairpin_glycosidase_sf"/>
</dbReference>
<protein>
    <recommendedName>
        <fullName evidence="9">Endoglucanase</fullName>
        <ecNumber evidence="9">3.2.1.4</ecNumber>
    </recommendedName>
</protein>
<dbReference type="InterPro" id="IPR033126">
    <property type="entry name" value="Glyco_hydro_9_Asp/Glu_AS"/>
</dbReference>
<evidence type="ECO:0000313" key="13">
    <source>
        <dbReference type="Proteomes" id="UP001175226"/>
    </source>
</evidence>
<dbReference type="PANTHER" id="PTHR22298">
    <property type="entry name" value="ENDO-1,4-BETA-GLUCANASE"/>
    <property type="match status" value="1"/>
</dbReference>
<dbReference type="Pfam" id="PF00759">
    <property type="entry name" value="Glyco_hydro_9"/>
    <property type="match status" value="1"/>
</dbReference>
<comment type="catalytic activity">
    <reaction evidence="1 9">
        <text>Endohydrolysis of (1-&gt;4)-beta-D-glucosidic linkages in cellulose, lichenin and cereal beta-D-glucans.</text>
        <dbReference type="EC" id="3.2.1.4"/>
    </reaction>
</comment>
<feature type="domain" description="Glycoside hydrolase family 9" evidence="11">
    <location>
        <begin position="50"/>
        <end position="499"/>
    </location>
</feature>
<accession>A0AA39K3M3</accession>
<evidence type="ECO:0000256" key="1">
    <source>
        <dbReference type="ARBA" id="ARBA00000966"/>
    </source>
</evidence>
<dbReference type="GO" id="GO:0008810">
    <property type="term" value="F:cellulase activity"/>
    <property type="evidence" value="ECO:0007669"/>
    <property type="project" value="UniProtKB-EC"/>
</dbReference>
<keyword evidence="7 8" id="KW-0624">Polysaccharide degradation</keyword>
<dbReference type="EMBL" id="JAUEPT010000003">
    <property type="protein sequence ID" value="KAK0453717.1"/>
    <property type="molecule type" value="Genomic_DNA"/>
</dbReference>
<proteinExistence type="inferred from homology"/>
<feature type="active site" evidence="8">
    <location>
        <position position="478"/>
    </location>
</feature>
<evidence type="ECO:0000256" key="6">
    <source>
        <dbReference type="ARBA" id="ARBA00023295"/>
    </source>
</evidence>
<evidence type="ECO:0000256" key="9">
    <source>
        <dbReference type="RuleBase" id="RU361166"/>
    </source>
</evidence>
<comment type="similarity">
    <text evidence="2 8 9">Belongs to the glycosyl hydrolase 9 (cellulase E) family.</text>
</comment>
<dbReference type="InterPro" id="IPR001701">
    <property type="entry name" value="Glyco_hydro_9"/>
</dbReference>
<keyword evidence="13" id="KW-1185">Reference proteome</keyword>
<organism evidence="12 13">
    <name type="scientific">Armillaria borealis</name>
    <dbReference type="NCBI Taxonomy" id="47425"/>
    <lineage>
        <taxon>Eukaryota</taxon>
        <taxon>Fungi</taxon>
        <taxon>Dikarya</taxon>
        <taxon>Basidiomycota</taxon>
        <taxon>Agaricomycotina</taxon>
        <taxon>Agaricomycetes</taxon>
        <taxon>Agaricomycetidae</taxon>
        <taxon>Agaricales</taxon>
        <taxon>Marasmiineae</taxon>
        <taxon>Physalacriaceae</taxon>
        <taxon>Armillaria</taxon>
    </lineage>
</organism>
<feature type="signal peptide" evidence="9">
    <location>
        <begin position="1"/>
        <end position="20"/>
    </location>
</feature>
<keyword evidence="10" id="KW-0812">Transmembrane</keyword>
<evidence type="ECO:0000256" key="3">
    <source>
        <dbReference type="ARBA" id="ARBA00022801"/>
    </source>
</evidence>
<evidence type="ECO:0000256" key="4">
    <source>
        <dbReference type="ARBA" id="ARBA00023001"/>
    </source>
</evidence>
<keyword evidence="3 8" id="KW-0378">Hydrolase</keyword>
<keyword evidence="6 8" id="KW-0326">Glycosidase</keyword>
<dbReference type="AlphaFoldDB" id="A0AA39K3M3"/>
<keyword evidence="10" id="KW-1133">Transmembrane helix</keyword>